<dbReference type="Proteomes" id="UP000242146">
    <property type="component" value="Unassembled WGS sequence"/>
</dbReference>
<organism evidence="1 2">
    <name type="scientific">Hesseltinella vesiculosa</name>
    <dbReference type="NCBI Taxonomy" id="101127"/>
    <lineage>
        <taxon>Eukaryota</taxon>
        <taxon>Fungi</taxon>
        <taxon>Fungi incertae sedis</taxon>
        <taxon>Mucoromycota</taxon>
        <taxon>Mucoromycotina</taxon>
        <taxon>Mucoromycetes</taxon>
        <taxon>Mucorales</taxon>
        <taxon>Cunninghamellaceae</taxon>
        <taxon>Hesseltinella</taxon>
    </lineage>
</organism>
<feature type="non-terminal residue" evidence="1">
    <location>
        <position position="97"/>
    </location>
</feature>
<dbReference type="OrthoDB" id="9999611at2759"/>
<name>A0A1X2GWK0_9FUNG</name>
<accession>A0A1X2GWK0</accession>
<comment type="caution">
    <text evidence="1">The sequence shown here is derived from an EMBL/GenBank/DDBJ whole genome shotgun (WGS) entry which is preliminary data.</text>
</comment>
<dbReference type="AlphaFoldDB" id="A0A1X2GWK0"/>
<keyword evidence="2" id="KW-1185">Reference proteome</keyword>
<protein>
    <submittedName>
        <fullName evidence="1">Uncharacterized protein</fullName>
    </submittedName>
</protein>
<evidence type="ECO:0000313" key="1">
    <source>
        <dbReference type="EMBL" id="ORX62356.1"/>
    </source>
</evidence>
<evidence type="ECO:0000313" key="2">
    <source>
        <dbReference type="Proteomes" id="UP000242146"/>
    </source>
</evidence>
<sequence length="97" mass="11083">FPEESDQSMDVGDPTWLKCKSTLWGQAGRWQSQLGSWTGLTSLEERGHAWEEWASITSKQARRLSQEGVPSRLHDDYDRVVSFMSRALGHVSGQREF</sequence>
<gene>
    <name evidence="1" type="ORF">DM01DRAFT_248335</name>
</gene>
<feature type="non-terminal residue" evidence="1">
    <location>
        <position position="1"/>
    </location>
</feature>
<dbReference type="EMBL" id="MCGT01000002">
    <property type="protein sequence ID" value="ORX62356.1"/>
    <property type="molecule type" value="Genomic_DNA"/>
</dbReference>
<proteinExistence type="predicted"/>
<dbReference type="STRING" id="101127.A0A1X2GWK0"/>
<reference evidence="1 2" key="1">
    <citation type="submission" date="2016-07" db="EMBL/GenBank/DDBJ databases">
        <title>Pervasive Adenine N6-methylation of Active Genes in Fungi.</title>
        <authorList>
            <consortium name="DOE Joint Genome Institute"/>
            <person name="Mondo S.J."/>
            <person name="Dannebaum R.O."/>
            <person name="Kuo R.C."/>
            <person name="Labutti K."/>
            <person name="Haridas S."/>
            <person name="Kuo A."/>
            <person name="Salamov A."/>
            <person name="Ahrendt S.R."/>
            <person name="Lipzen A."/>
            <person name="Sullivan W."/>
            <person name="Andreopoulos W.B."/>
            <person name="Clum A."/>
            <person name="Lindquist E."/>
            <person name="Daum C."/>
            <person name="Ramamoorthy G.K."/>
            <person name="Gryganskyi A."/>
            <person name="Culley D."/>
            <person name="Magnuson J.K."/>
            <person name="James T.Y."/>
            <person name="O'Malley M.A."/>
            <person name="Stajich J.E."/>
            <person name="Spatafora J.W."/>
            <person name="Visel A."/>
            <person name="Grigoriev I.V."/>
        </authorList>
    </citation>
    <scope>NUCLEOTIDE SEQUENCE [LARGE SCALE GENOMIC DNA]</scope>
    <source>
        <strain evidence="1 2">NRRL 3301</strain>
    </source>
</reference>